<sequence length="66" mass="7918">MIIQYHIVAVHNYNHICYIGILRQVCVCIYRLVSCIIMYVSYILYKLCTSLRTCTILESYIRHVRM</sequence>
<comment type="caution">
    <text evidence="1">The sequence shown here is derived from an EMBL/GenBank/DDBJ whole genome shotgun (WGS) entry which is preliminary data.</text>
</comment>
<reference evidence="1 2" key="2">
    <citation type="journal article" date="2022" name="Mol. Ecol. Resour.">
        <title>The genomes of chicory, endive, great burdock and yacon provide insights into Asteraceae paleo-polyploidization history and plant inulin production.</title>
        <authorList>
            <person name="Fan W."/>
            <person name="Wang S."/>
            <person name="Wang H."/>
            <person name="Wang A."/>
            <person name="Jiang F."/>
            <person name="Liu H."/>
            <person name="Zhao H."/>
            <person name="Xu D."/>
            <person name="Zhang Y."/>
        </authorList>
    </citation>
    <scope>NUCLEOTIDE SEQUENCE [LARGE SCALE GENOMIC DNA]</scope>
    <source>
        <strain evidence="2">cv. Punajuju</strain>
        <tissue evidence="1">Leaves</tissue>
    </source>
</reference>
<gene>
    <name evidence="1" type="ORF">L2E82_28068</name>
</gene>
<name>A0ACB9CV08_CICIN</name>
<accession>A0ACB9CV08</accession>
<evidence type="ECO:0000313" key="2">
    <source>
        <dbReference type="Proteomes" id="UP001055811"/>
    </source>
</evidence>
<evidence type="ECO:0000313" key="1">
    <source>
        <dbReference type="EMBL" id="KAI3738050.1"/>
    </source>
</evidence>
<protein>
    <submittedName>
        <fullName evidence="1">Uncharacterized protein</fullName>
    </submittedName>
</protein>
<reference evidence="2" key="1">
    <citation type="journal article" date="2022" name="Mol. Ecol. Resour.">
        <title>The genomes of chicory, endive, great burdock and yacon provide insights into Asteraceae palaeo-polyploidization history and plant inulin production.</title>
        <authorList>
            <person name="Fan W."/>
            <person name="Wang S."/>
            <person name="Wang H."/>
            <person name="Wang A."/>
            <person name="Jiang F."/>
            <person name="Liu H."/>
            <person name="Zhao H."/>
            <person name="Xu D."/>
            <person name="Zhang Y."/>
        </authorList>
    </citation>
    <scope>NUCLEOTIDE SEQUENCE [LARGE SCALE GENOMIC DNA]</scope>
    <source>
        <strain evidence="2">cv. Punajuju</strain>
    </source>
</reference>
<dbReference type="EMBL" id="CM042013">
    <property type="protein sequence ID" value="KAI3738050.1"/>
    <property type="molecule type" value="Genomic_DNA"/>
</dbReference>
<dbReference type="Proteomes" id="UP001055811">
    <property type="component" value="Linkage Group LG05"/>
</dbReference>
<proteinExistence type="predicted"/>
<keyword evidence="2" id="KW-1185">Reference proteome</keyword>
<organism evidence="1 2">
    <name type="scientific">Cichorium intybus</name>
    <name type="common">Chicory</name>
    <dbReference type="NCBI Taxonomy" id="13427"/>
    <lineage>
        <taxon>Eukaryota</taxon>
        <taxon>Viridiplantae</taxon>
        <taxon>Streptophyta</taxon>
        <taxon>Embryophyta</taxon>
        <taxon>Tracheophyta</taxon>
        <taxon>Spermatophyta</taxon>
        <taxon>Magnoliopsida</taxon>
        <taxon>eudicotyledons</taxon>
        <taxon>Gunneridae</taxon>
        <taxon>Pentapetalae</taxon>
        <taxon>asterids</taxon>
        <taxon>campanulids</taxon>
        <taxon>Asterales</taxon>
        <taxon>Asteraceae</taxon>
        <taxon>Cichorioideae</taxon>
        <taxon>Cichorieae</taxon>
        <taxon>Cichoriinae</taxon>
        <taxon>Cichorium</taxon>
    </lineage>
</organism>